<keyword evidence="16" id="KW-0067">ATP-binding</keyword>
<evidence type="ECO:0000256" key="28">
    <source>
        <dbReference type="ARBA" id="ARBA00054946"/>
    </source>
</evidence>
<evidence type="ECO:0000256" key="17">
    <source>
        <dbReference type="ARBA" id="ARBA00022844"/>
    </source>
</evidence>
<keyword evidence="12" id="KW-0547">Nucleotide-binding</keyword>
<evidence type="ECO:0000256" key="4">
    <source>
        <dbReference type="ARBA" id="ARBA00020107"/>
    </source>
</evidence>
<dbReference type="InterPro" id="IPR000605">
    <property type="entry name" value="Helicase_SF3_ssDNA/RNA_vir"/>
</dbReference>
<comment type="function">
    <text evidence="28">Replicates genomic and antigenomic RNA by recognizing replications specific signals. Also transcribes a subgenomic mRNA by initiating RNA synthesis internally on antigenomic RNA. This sgRNA codes for structural proteins. Catalyzes the covalent attachment VPg with viral RNAs.</text>
</comment>
<dbReference type="Pfam" id="PF00910">
    <property type="entry name" value="RNA_helicase"/>
    <property type="match status" value="1"/>
</dbReference>
<dbReference type="PRINTS" id="PR00918">
    <property type="entry name" value="CALICVIRUSNS"/>
</dbReference>
<evidence type="ECO:0000256" key="27">
    <source>
        <dbReference type="ARBA" id="ARBA00047631"/>
    </source>
</evidence>
<keyword evidence="20" id="KW-1035">Host cytoplasm</keyword>
<evidence type="ECO:0000256" key="18">
    <source>
        <dbReference type="ARBA" id="ARBA00022953"/>
    </source>
</evidence>
<comment type="function">
    <text evidence="24">Displays NTPase activity, but no helicase activity. Induces the formation of convoluted membranes derived from the host ER. These remodeled membranes probably form the viral factories that contain the replication complex. Together with NS2 and NS4, initiates the formation of the replication complex.</text>
</comment>
<evidence type="ECO:0000256" key="25">
    <source>
        <dbReference type="ARBA" id="ARBA00046180"/>
    </source>
</evidence>
<feature type="domain" description="SF3 helicase" evidence="31">
    <location>
        <begin position="492"/>
        <end position="653"/>
    </location>
</feature>
<dbReference type="InterPro" id="IPR009003">
    <property type="entry name" value="Peptidase_S1_PA"/>
</dbReference>
<keyword evidence="17" id="KW-0946">Virion</keyword>
<proteinExistence type="predicted"/>
<dbReference type="Gene3D" id="1.20.960.20">
    <property type="match status" value="1"/>
</dbReference>
<evidence type="ECO:0000259" key="32">
    <source>
        <dbReference type="PROSITE" id="PS51894"/>
    </source>
</evidence>
<organism evidence="33 34">
    <name type="scientific">Rabbit hemorrhagic disease virus</name>
    <name type="common">RHDV</name>
    <dbReference type="NCBI Taxonomy" id="11976"/>
    <lineage>
        <taxon>Viruses</taxon>
        <taxon>Riboviria</taxon>
        <taxon>Orthornavirae</taxon>
        <taxon>Pisuviricota</taxon>
        <taxon>Pisoniviricetes</taxon>
        <taxon>Picornavirales</taxon>
        <taxon>Caliciviridae</taxon>
        <taxon>Lagovirus</taxon>
        <taxon>Lagovirus europaeus</taxon>
    </lineage>
</organism>
<dbReference type="GO" id="GO:0019028">
    <property type="term" value="C:viral capsid"/>
    <property type="evidence" value="ECO:0007669"/>
    <property type="project" value="UniProtKB-KW"/>
</dbReference>
<keyword evidence="10" id="KW-0808">Transferase</keyword>
<evidence type="ECO:0000313" key="34">
    <source>
        <dbReference type="Proteomes" id="UP000164413"/>
    </source>
</evidence>
<dbReference type="InterPro" id="IPR027417">
    <property type="entry name" value="P-loop_NTPase"/>
</dbReference>
<dbReference type="Pfam" id="PF00680">
    <property type="entry name" value="RdRP_1"/>
    <property type="match status" value="1"/>
</dbReference>
<evidence type="ECO:0000256" key="15">
    <source>
        <dbReference type="ARBA" id="ARBA00022807"/>
    </source>
</evidence>
<dbReference type="Gene3D" id="2.60.120.20">
    <property type="match status" value="1"/>
</dbReference>
<dbReference type="GO" id="GO:0039694">
    <property type="term" value="P:viral RNA genome replication"/>
    <property type="evidence" value="ECO:0007669"/>
    <property type="project" value="InterPro"/>
</dbReference>
<dbReference type="Gene3D" id="4.10.8.20">
    <property type="entry name" value="DNA/RNA polymerases"/>
    <property type="match status" value="1"/>
</dbReference>
<reference evidence="33 34" key="1">
    <citation type="journal article" date="2014" name="Viruses">
        <title>Is the New Variant RHDV Replacing Genogroup 1 in Portuguese Wild Rabbit Populations?</title>
        <authorList>
            <person name="Lopes A.M."/>
            <person name="Correia J."/>
            <person name="Abrantes J."/>
            <person name="Melo P."/>
            <person name="Ramada M."/>
            <person name="Magalhaes M.J."/>
            <person name="Alves P.C."/>
            <person name="Esteves P.J."/>
        </authorList>
    </citation>
    <scope>NUCLEOTIDE SEQUENCE [LARGE SCALE GENOMIC DNA]</scope>
    <source>
        <strain evidence="33">CBAlgarve14-3</strain>
    </source>
</reference>
<dbReference type="SUPFAM" id="SSF56672">
    <property type="entry name" value="DNA/RNA polymerases"/>
    <property type="match status" value="1"/>
</dbReference>
<evidence type="ECO:0000256" key="26">
    <source>
        <dbReference type="ARBA" id="ARBA00046246"/>
    </source>
</evidence>
<dbReference type="GO" id="GO:0003968">
    <property type="term" value="F:RNA-directed RNA polymerase activity"/>
    <property type="evidence" value="ECO:0007669"/>
    <property type="project" value="UniProtKB-KW"/>
</dbReference>
<keyword evidence="5" id="KW-0696">RNA-directed RNA polymerase</keyword>
<keyword evidence="6" id="KW-0191">Covalent protein-RNA linkage</keyword>
<comment type="catalytic activity">
    <reaction evidence="27">
        <text>a ribonucleoside 5'-triphosphate + H2O = a ribonucleoside 5'-diphosphate + phosphate + H(+)</text>
        <dbReference type="Rhea" id="RHEA:23680"/>
        <dbReference type="ChEBI" id="CHEBI:15377"/>
        <dbReference type="ChEBI" id="CHEBI:15378"/>
        <dbReference type="ChEBI" id="CHEBI:43474"/>
        <dbReference type="ChEBI" id="CHEBI:57930"/>
        <dbReference type="ChEBI" id="CHEBI:61557"/>
        <dbReference type="EC" id="3.6.1.15"/>
    </reaction>
</comment>
<evidence type="ECO:0000256" key="12">
    <source>
        <dbReference type="ARBA" id="ARBA00022741"/>
    </source>
</evidence>
<dbReference type="InterPro" id="IPR043128">
    <property type="entry name" value="Rev_trsase/Diguanyl_cyclase"/>
</dbReference>
<evidence type="ECO:0000256" key="19">
    <source>
        <dbReference type="ARBA" id="ARBA00023157"/>
    </source>
</evidence>
<evidence type="ECO:0000256" key="1">
    <source>
        <dbReference type="ARBA" id="ARBA00001936"/>
    </source>
</evidence>
<sequence length="2344" mass="256870">MAAMSRLIGMTTAILPEKKPLNLFLDLRGKTPPCCIRATGKLAWPVFLEQNGEEEPLETCNKCGKWLNGFGYFGLEDLGDVCLCSIAQQKHKFGPVCLCNRAYIHDCGRWRRRSRFLKHYKALNKVIPCAYQFDESLSTPVFEGEVDDLFVELGAPTSMGFIDKKLLKKGKRLMDKFVDVDEPCLTSRDASLLDSIASDNTIRAKLEEEYGVEMVQAARDRKDFMKNLRLALDNRPANPVTWYTKLGNITEKGKQWAKKVVYGACKVTDPLKTLASILLVGLHNVIAVDTTVMLSTFKPVNLLAILMDWTNDLTGFITTLVRLLELYGVVQATVNLIVEGVKSFWDKVVCATDRCFDLLKRLFDTFEDTVPTGPTAGCLIFMAFVFSTVVGYLPNNSVITTFMKGAGKLTTFAGVIGAIRTLWITINQHMVAKDLTSIQQKVMTVVKMANEAATLDQLEIVSCLCSDLENTLTNRCTLPSYNQHLGILNASQKVISDLHTMVLGKINMTKQRPQPVAVIFKGAPGIGKTYLVHRIARDLGCQHPSTINFGLDHFDSYTGEEVAIADEFNTCGDGESWVELFIQMVNTNPCPLNCDKAENKNKVFNSKYLLCTTNSNMILNATHPRAGAFYRRVMIVEARNKAVESWQATRHGSKPGRSCYSKDMSHLTFQVYPHNMPAPGFVFVGDKLVKSQVAPREHKYSELLDLIKSEHPDVASFEGANKFNFVYPDAQYDQALLMWKQYFVMYGCVARLAKSFVDDIPYNQVHISRASDPKIDGCVEYQCKFQHLWRMVPQFVLGCVNMTNQLGTPLSQQQLDRITNGVEGVTVTTVNNILPFHSQTTLINPSFIKLIWAVRKHLKGLSGVTKVAQFIWRVMTNPVDAYGSLVRTLTGAATFSDDPVSTTIICSNCTIQIHSCGGLLVRYSRDPVPVASDNVDRGDQGVDVFTDPNLISGFSWRQIAHLFVEVISHLCANHLVNLATMAALGAVATKAFQGVKGKTKRGRGARVNLGNDEYDEWQAARREFVNAHDMTAEEYLAMKNKAAMGSDDQDSIMFRSWWTRRQLRPDEDHVTVVGRGGVRNEVIRTRVRQTPKGPKTLDDGGFYDNDYEGLPGFMRHNGSGWMIHIGNGLYISNTHTARSSCSEIVTCSPTTDLCLVKGEVIRSVAQIAEGTPVCDWKKSPISTYGIKKTLSDSTKIDVLAYDGCTQTTHGDCGLPLYDSSGKIVAIHTGKLLGFSKMCTLIDLTITKGVYETSNFFCGEPIDYRGITAHRLIGAEPRPPVSGTRYAKVPGVPEEYKTGYRPANLGRGDPDSDKSLMNIAVKSLQVYQQEPKLDKVDEFIERAAADVLGYLRFLTKGERQANLNFKAAFNTLDLSTSCGPFVPGKKIDHVKDGVMDQVLAKHLYKCWSVANSGKALHHIYACGLKDELRPLDKVKEGKKRLLWGCDVGVAVCAAAVFHNICYKLKMVARFGPIAVGVDMTSRDVDVIINNLTSKASDFLCLDYSKWDSTMSPCVVRLAIDILADCCEQTELTKSVVLTLKSHPMTILDAMIVQTKRGLPSGMPFTSVINSICHWLLWSAAVYKSCAEIGLHCSNLYEDAPFYTYGDDGVYAMTPMMVSLLPAIIENLRDYGLSPTAADKTEFIDVCPLNKISFLKRTFELTDIGWVSKLDKSSILRQLEWSKTTSRHMIIEETYDLAKEERGVQLEELQVAAAAHGQEFFNFVRKELERQQAYTQFSVYSYDAARKILADRKRVVSVVPDDDFVNVMEGKARAAPQGETAGTATTASVPGTTTDGMDPGVVATTSVVTTENASTSIATAGIGGPPQQVDQQETWRTNFYYNDVFTWSVADAPGNILYTVQHSPQNNPFTAVLSQMYAGWAGGMQFRFIVAGSGVFGGRLVAAVIPPGIEIGPGLEVRQFPHVVIDARSLEPVTITMPDLRPNMYHPTGNPGLVPTLVLSVYNNLINPFGGSTSAIQVTVETRPSEDFEFVMIRAPSSKTVDSISPADLLTTPVLTGVGTDNRWNGEIVGLQPVPGGFSTCNRHWNLNGSTFGWSSPRFAAIDHDRGNASFPGSSSSNVLELWYASAGSAADNPISQIAPDGFPDMSFVPFSGTTVPTAGWVGFGGIWNSSNGAPFVTTVQAYELGFATGAPSNPQPTTTTSGAQIVAKSIYGVANGINQTTAGLFVMASGVISTPNSSAITYTPQPNRIVNAPGTPAAAPIGKNTPIMFASVVRRTGDINAEAGSTNGTQYGAGSQPLPVTVGLSLNNYSSALMPGQFFVWQLNFASGFMELGLSVDGYFYAGTGASTTLIDLSELVDIRPVGPRPSTSTLVYNLGGTTNGFSYV</sequence>
<evidence type="ECO:0000256" key="7">
    <source>
        <dbReference type="ARBA" id="ARBA00022553"/>
    </source>
</evidence>
<dbReference type="Gene3D" id="3.40.50.300">
    <property type="entry name" value="P-loop containing nucleotide triphosphate hydrolases"/>
    <property type="match status" value="1"/>
</dbReference>
<organismHost>
    <name type="scientific">Oryctolagus cuniculus</name>
    <name type="common">Rabbit</name>
    <dbReference type="NCBI Taxonomy" id="9986"/>
</organismHost>
<dbReference type="InterPro" id="IPR001205">
    <property type="entry name" value="RNA-dir_pol_C"/>
</dbReference>
<dbReference type="GO" id="GO:0003724">
    <property type="term" value="F:RNA helicase activity"/>
    <property type="evidence" value="ECO:0007669"/>
    <property type="project" value="InterPro"/>
</dbReference>
<dbReference type="InterPro" id="IPR043502">
    <property type="entry name" value="DNA/RNA_pol_sf"/>
</dbReference>
<dbReference type="PROSITE" id="PS50507">
    <property type="entry name" value="RDRP_SSRNA_POS"/>
    <property type="match status" value="1"/>
</dbReference>
<dbReference type="SUPFAM" id="SSF50494">
    <property type="entry name" value="Trypsin-like serine proteases"/>
    <property type="match status" value="1"/>
</dbReference>
<dbReference type="InterPro" id="IPR007094">
    <property type="entry name" value="RNA-dir_pol_PSvirus"/>
</dbReference>
<feature type="region of interest" description="Disordered" evidence="29">
    <location>
        <begin position="1771"/>
        <end position="1796"/>
    </location>
</feature>
<dbReference type="PRINTS" id="PR00916">
    <property type="entry name" value="2CENDOPTASE"/>
</dbReference>
<dbReference type="GO" id="GO:0006508">
    <property type="term" value="P:proteolysis"/>
    <property type="evidence" value="ECO:0007669"/>
    <property type="project" value="UniProtKB-KW"/>
</dbReference>
<evidence type="ECO:0000256" key="13">
    <source>
        <dbReference type="ARBA" id="ARBA00022801"/>
    </source>
</evidence>
<evidence type="ECO:0000256" key="21">
    <source>
        <dbReference type="ARBA" id="ARBA00024666"/>
    </source>
</evidence>
<dbReference type="GO" id="GO:0005524">
    <property type="term" value="F:ATP binding"/>
    <property type="evidence" value="ECO:0007669"/>
    <property type="project" value="UniProtKB-KW"/>
</dbReference>
<keyword evidence="7" id="KW-0597">Phosphoprotein</keyword>
<protein>
    <recommendedName>
        <fullName evidence="4">Genome polyprotein</fullName>
    </recommendedName>
    <alternativeName>
        <fullName evidence="22">p254</fullName>
    </alternativeName>
</protein>
<dbReference type="GO" id="GO:0030430">
    <property type="term" value="C:host cell cytoplasm"/>
    <property type="evidence" value="ECO:0007669"/>
    <property type="project" value="UniProtKB-SubCell"/>
</dbReference>
<accession>A0A0B4PM69</accession>
<evidence type="ECO:0000256" key="23">
    <source>
        <dbReference type="ARBA" id="ARBA00045264"/>
    </source>
</evidence>
<evidence type="ECO:0000313" key="33">
    <source>
        <dbReference type="EMBL" id="AIT40607.2"/>
    </source>
</evidence>
<evidence type="ECO:0000256" key="29">
    <source>
        <dbReference type="SAM" id="MobiDB-lite"/>
    </source>
</evidence>
<dbReference type="PROSITE" id="PS51894">
    <property type="entry name" value="CV_3CL_PRO"/>
    <property type="match status" value="1"/>
</dbReference>
<dbReference type="SUPFAM" id="SSF88633">
    <property type="entry name" value="Positive stranded ssRNA viruses"/>
    <property type="match status" value="1"/>
</dbReference>
<evidence type="ECO:0000256" key="5">
    <source>
        <dbReference type="ARBA" id="ARBA00022484"/>
    </source>
</evidence>
<dbReference type="Pfam" id="PF20915">
    <property type="entry name" value="VPg"/>
    <property type="match status" value="1"/>
</dbReference>
<dbReference type="Proteomes" id="UP000164413">
    <property type="component" value="Genome"/>
</dbReference>
<dbReference type="Pfam" id="PF03510">
    <property type="entry name" value="Peptidase_C24"/>
    <property type="match status" value="1"/>
</dbReference>
<keyword evidence="15" id="KW-0788">Thiol protease</keyword>
<evidence type="ECO:0000256" key="3">
    <source>
        <dbReference type="ARBA" id="ARBA00004328"/>
    </source>
</evidence>
<dbReference type="GO" id="GO:0006351">
    <property type="term" value="P:DNA-templated transcription"/>
    <property type="evidence" value="ECO:0007669"/>
    <property type="project" value="InterPro"/>
</dbReference>
<dbReference type="PROSITE" id="PS51218">
    <property type="entry name" value="SF3_HELICASE_2"/>
    <property type="match status" value="1"/>
</dbReference>
<evidence type="ECO:0000256" key="14">
    <source>
        <dbReference type="ARBA" id="ARBA00022806"/>
    </source>
</evidence>
<keyword evidence="14" id="KW-0347">Helicase</keyword>
<feature type="domain" description="RdRp catalytic" evidence="30">
    <location>
        <begin position="1495"/>
        <end position="1619"/>
    </location>
</feature>
<comment type="function">
    <text evidence="25">Viral genome-linked protein is covalently linked to the 5'-end of the positive-strand, negative-strand genomic RNAs and subgenomic RNA. Acts as a genome-linked replication primer. May recruit ribosome to viral RNA thereby promoting viral proteins translation. Interacts with host translation initiation complex to allow the translation of viral proteins.</text>
</comment>
<dbReference type="Gene3D" id="3.30.70.270">
    <property type="match status" value="1"/>
</dbReference>
<keyword evidence="9" id="KW-0645">Protease</keyword>
<dbReference type="Pfam" id="PF00915">
    <property type="entry name" value="Calici_coat"/>
    <property type="match status" value="1"/>
</dbReference>
<comment type="function">
    <text evidence="26">Probable key protein responsible for the formation of membrane alterations by the virus. Induces the formation of convoluted membranes derived from the host ER. These remodeled membranes probably form the viral factories that contain the replication complex. Together with NS2 and NTPase, initiates the formation of the replication complex.</text>
</comment>
<dbReference type="InterPro" id="IPR033703">
    <property type="entry name" value="Rhv-like"/>
</dbReference>
<comment type="subcellular location">
    <subcellularLocation>
        <location evidence="2">Host cytoplasm</location>
    </subcellularLocation>
    <subcellularLocation>
        <location evidence="3">Virion</location>
    </subcellularLocation>
</comment>
<dbReference type="CDD" id="cd23192">
    <property type="entry name" value="Caliciviridae_RdRp"/>
    <property type="match status" value="1"/>
</dbReference>
<feature type="compositionally biased region" description="Low complexity" evidence="29">
    <location>
        <begin position="1778"/>
        <end position="1794"/>
    </location>
</feature>
<dbReference type="InterPro" id="IPR004004">
    <property type="entry name" value="Helic/Pol/Pept_Calicivir-typ"/>
</dbReference>
<evidence type="ECO:0000259" key="31">
    <source>
        <dbReference type="PROSITE" id="PS51218"/>
    </source>
</evidence>
<dbReference type="InterPro" id="IPR049434">
    <property type="entry name" value="VPg"/>
</dbReference>
<keyword evidence="8" id="KW-0167">Capsid protein</keyword>
<dbReference type="InterPro" id="IPR000317">
    <property type="entry name" value="Peptidase_C24"/>
</dbReference>
<evidence type="ECO:0000256" key="22">
    <source>
        <dbReference type="ARBA" id="ARBA00032539"/>
    </source>
</evidence>
<comment type="function">
    <text evidence="23">Together with NTPase and NS4, initiates the formation of the replication complex. Induces the proliferation of the host smooth ER membranes forming long tubular structures. These remodeled membranes probably form the viral factories that contain the replication complex.</text>
</comment>
<dbReference type="InterPro" id="IPR029053">
    <property type="entry name" value="Viral_coat"/>
</dbReference>
<comment type="function">
    <text evidence="21">Capsid protein VP60 self assembles to form an icosahedral capsid with a T=3 symmetry, about 35 nm in diameter, and consisting of 180 capsid proteins. A smaller form of capsid with a diameter of 23 nm might be capsid proteins assembled as icosahedron with T=1 symmetry. The capsid encapsulate VP2 proteins and genomic or subgenomic RNA. Attaches virion to target cells by binding histo-blood group antigens, inducing endocytosis of the viral particle. Acidification of the endosome induces conformational change of capsid protein thereby injecting virus genomic RNA into host cytoplasm.</text>
</comment>
<dbReference type="GO" id="GO:0004197">
    <property type="term" value="F:cysteine-type endopeptidase activity"/>
    <property type="evidence" value="ECO:0007669"/>
    <property type="project" value="InterPro"/>
</dbReference>
<dbReference type="CDD" id="cd00205">
    <property type="entry name" value="rhv_like"/>
    <property type="match status" value="1"/>
</dbReference>
<keyword evidence="13" id="KW-0378">Hydrolase</keyword>
<evidence type="ECO:0000256" key="11">
    <source>
        <dbReference type="ARBA" id="ARBA00022695"/>
    </source>
</evidence>
<dbReference type="GO" id="GO:0003723">
    <property type="term" value="F:RNA binding"/>
    <property type="evidence" value="ECO:0007669"/>
    <property type="project" value="InterPro"/>
</dbReference>
<comment type="cofactor">
    <cofactor evidence="1">
        <name>Mn(2+)</name>
        <dbReference type="ChEBI" id="CHEBI:29035"/>
    </cofactor>
</comment>
<evidence type="ECO:0000256" key="8">
    <source>
        <dbReference type="ARBA" id="ARBA00022561"/>
    </source>
</evidence>
<dbReference type="InterPro" id="IPR004005">
    <property type="entry name" value="Calicivirus_coat"/>
</dbReference>
<evidence type="ECO:0000256" key="10">
    <source>
        <dbReference type="ARBA" id="ARBA00022679"/>
    </source>
</evidence>
<reference evidence="33 34" key="2">
    <citation type="journal article" date="2015" name="J. Gen. Virol.">
        <title>Full genomic analysis of new variant rabbit hemorrhagic disease virus revealed multiple recombination events.</title>
        <authorList>
            <person name="Lopes A.M."/>
            <person name="Dalton K.P."/>
            <person name="Magalhaes M.J."/>
            <person name="Parra F."/>
            <person name="Esteves P.J."/>
            <person name="Holmes E.C."/>
            <person name="Abrantes J."/>
        </authorList>
    </citation>
    <scope>NUCLEOTIDE SEQUENCE [LARGE SCALE GENOMIC DNA]</scope>
    <source>
        <strain evidence="33">CBAlgarve14-3</strain>
    </source>
</reference>
<dbReference type="SUPFAM" id="SSF52540">
    <property type="entry name" value="P-loop containing nucleoside triphosphate hydrolases"/>
    <property type="match status" value="1"/>
</dbReference>
<evidence type="ECO:0000256" key="6">
    <source>
        <dbReference type="ARBA" id="ARBA00022520"/>
    </source>
</evidence>
<dbReference type="CDD" id="cd00009">
    <property type="entry name" value="AAA"/>
    <property type="match status" value="1"/>
</dbReference>
<evidence type="ECO:0000256" key="24">
    <source>
        <dbReference type="ARBA" id="ARBA00045380"/>
    </source>
</evidence>
<name>A0A0B4PM69_RHDV</name>
<evidence type="ECO:0000256" key="2">
    <source>
        <dbReference type="ARBA" id="ARBA00004192"/>
    </source>
</evidence>
<dbReference type="Gene3D" id="1.10.260.110">
    <property type="match status" value="1"/>
</dbReference>
<evidence type="ECO:0000256" key="16">
    <source>
        <dbReference type="ARBA" id="ARBA00022840"/>
    </source>
</evidence>
<evidence type="ECO:0000259" key="30">
    <source>
        <dbReference type="PROSITE" id="PS50507"/>
    </source>
</evidence>
<dbReference type="EMBL" id="KM115715">
    <property type="protein sequence ID" value="AIT40607.2"/>
    <property type="molecule type" value="Genomic_RNA"/>
</dbReference>
<keyword evidence="18" id="KW-0693">Viral RNA replication</keyword>
<evidence type="ECO:0000256" key="9">
    <source>
        <dbReference type="ARBA" id="ARBA00022670"/>
    </source>
</evidence>
<keyword evidence="11" id="KW-0548">Nucleotidyltransferase</keyword>
<feature type="domain" description="Peptidase C24" evidence="32">
    <location>
        <begin position="1109"/>
        <end position="1244"/>
    </location>
</feature>
<evidence type="ECO:0000256" key="20">
    <source>
        <dbReference type="ARBA" id="ARBA00023200"/>
    </source>
</evidence>
<dbReference type="GO" id="GO:0017111">
    <property type="term" value="F:ribonucleoside triphosphate phosphatase activity"/>
    <property type="evidence" value="ECO:0007669"/>
    <property type="project" value="UniProtKB-EC"/>
</dbReference>
<dbReference type="InterPro" id="IPR014759">
    <property type="entry name" value="Helicase_SF3_ssRNA_vir"/>
</dbReference>
<keyword evidence="19" id="KW-1015">Disulfide bond</keyword>